<organism evidence="3 4">
    <name type="scientific">Lacticaseibacillus suilingensis</name>
    <dbReference type="NCBI Taxonomy" id="2799577"/>
    <lineage>
        <taxon>Bacteria</taxon>
        <taxon>Bacillati</taxon>
        <taxon>Bacillota</taxon>
        <taxon>Bacilli</taxon>
        <taxon>Lactobacillales</taxon>
        <taxon>Lactobacillaceae</taxon>
        <taxon>Lacticaseibacillus</taxon>
    </lineage>
</organism>
<evidence type="ECO:0000313" key="4">
    <source>
        <dbReference type="Proteomes" id="UP001597199"/>
    </source>
</evidence>
<keyword evidence="4" id="KW-1185">Reference proteome</keyword>
<dbReference type="PIRSF" id="PIRSF000090">
    <property type="entry name" value="Beta-ETF"/>
    <property type="match status" value="1"/>
</dbReference>
<evidence type="ECO:0000256" key="1">
    <source>
        <dbReference type="ARBA" id="ARBA00042002"/>
    </source>
</evidence>
<comment type="caution">
    <text evidence="3">The sequence shown here is derived from an EMBL/GenBank/DDBJ whole genome shotgun (WGS) entry which is preliminary data.</text>
</comment>
<dbReference type="InterPro" id="IPR014730">
    <property type="entry name" value="ETF_a/b_N"/>
</dbReference>
<sequence>MKIVVCIKQVPESNNVKFDPVTHNLMRGGMSGRINPFDKNAIEAALRLRDAVGGEVALLSMGPDSTAEILRDGLAMGADSAYLLSSRAFAGADTLSTGYVLAQAVRQIGNVDLTLLGRQAVDADTGQVGPIMAVNLNQPQATYATQLTANGNQLTVVRDLDSLTQTVELTLPAVVTVRAEANTPRYETPLHIQQSFEKQVTIWRDTDLALDPAKLGQTGSPTVVRKVYAPEAKTRAQQPLASEPAAAVDQLLVIMQQHGLI</sequence>
<gene>
    <name evidence="3" type="ORF">ACFQ41_09730</name>
</gene>
<protein>
    <recommendedName>
        <fullName evidence="1">Electron transfer flavoprotein small subunit</fullName>
    </recommendedName>
</protein>
<dbReference type="PANTHER" id="PTHR21294">
    <property type="entry name" value="ELECTRON TRANSFER FLAVOPROTEIN BETA-SUBUNIT"/>
    <property type="match status" value="1"/>
</dbReference>
<proteinExistence type="predicted"/>
<accession>A0ABW4BGF2</accession>
<name>A0ABW4BGF2_9LACO</name>
<dbReference type="Pfam" id="PF01012">
    <property type="entry name" value="ETF"/>
    <property type="match status" value="1"/>
</dbReference>
<dbReference type="RefSeq" id="WP_204119309.1">
    <property type="nucleotide sequence ID" value="NZ_BOLV01000013.1"/>
</dbReference>
<dbReference type="CDD" id="cd01714">
    <property type="entry name" value="ETF_beta"/>
    <property type="match status" value="1"/>
</dbReference>
<dbReference type="PANTHER" id="PTHR21294:SF17">
    <property type="entry name" value="PROTEIN FIXA"/>
    <property type="match status" value="1"/>
</dbReference>
<evidence type="ECO:0000259" key="2">
    <source>
        <dbReference type="SMART" id="SM00893"/>
    </source>
</evidence>
<evidence type="ECO:0000313" key="3">
    <source>
        <dbReference type="EMBL" id="MFD1399584.1"/>
    </source>
</evidence>
<dbReference type="Proteomes" id="UP001597199">
    <property type="component" value="Unassembled WGS sequence"/>
</dbReference>
<dbReference type="EMBL" id="JBHTOA010000034">
    <property type="protein sequence ID" value="MFD1399584.1"/>
    <property type="molecule type" value="Genomic_DNA"/>
</dbReference>
<feature type="domain" description="Electron transfer flavoprotein alpha/beta-subunit N-terminal" evidence="2">
    <location>
        <begin position="22"/>
        <end position="212"/>
    </location>
</feature>
<dbReference type="InterPro" id="IPR033948">
    <property type="entry name" value="ETF_beta_N"/>
</dbReference>
<dbReference type="InterPro" id="IPR012255">
    <property type="entry name" value="ETF_b"/>
</dbReference>
<dbReference type="InterPro" id="IPR014729">
    <property type="entry name" value="Rossmann-like_a/b/a_fold"/>
</dbReference>
<reference evidence="4" key="1">
    <citation type="journal article" date="2019" name="Int. J. Syst. Evol. Microbiol.">
        <title>The Global Catalogue of Microorganisms (GCM) 10K type strain sequencing project: providing services to taxonomists for standard genome sequencing and annotation.</title>
        <authorList>
            <consortium name="The Broad Institute Genomics Platform"/>
            <consortium name="The Broad Institute Genome Sequencing Center for Infectious Disease"/>
            <person name="Wu L."/>
            <person name="Ma J."/>
        </authorList>
    </citation>
    <scope>NUCLEOTIDE SEQUENCE [LARGE SCALE GENOMIC DNA]</scope>
    <source>
        <strain evidence="4">CCM 9110</strain>
    </source>
</reference>
<dbReference type="SUPFAM" id="SSF52402">
    <property type="entry name" value="Adenine nucleotide alpha hydrolases-like"/>
    <property type="match status" value="1"/>
</dbReference>
<dbReference type="Gene3D" id="3.40.50.620">
    <property type="entry name" value="HUPs"/>
    <property type="match status" value="1"/>
</dbReference>
<dbReference type="SMART" id="SM00893">
    <property type="entry name" value="ETF"/>
    <property type="match status" value="1"/>
</dbReference>